<protein>
    <submittedName>
        <fullName evidence="2">Uncharacterized protein</fullName>
    </submittedName>
</protein>
<name>A0A0F9K727_9ZZZZ</name>
<gene>
    <name evidence="2" type="ORF">LCGC14_1671190</name>
</gene>
<organism evidence="2">
    <name type="scientific">marine sediment metagenome</name>
    <dbReference type="NCBI Taxonomy" id="412755"/>
    <lineage>
        <taxon>unclassified sequences</taxon>
        <taxon>metagenomes</taxon>
        <taxon>ecological metagenomes</taxon>
    </lineage>
</organism>
<evidence type="ECO:0000256" key="1">
    <source>
        <dbReference type="SAM" id="MobiDB-lite"/>
    </source>
</evidence>
<dbReference type="EMBL" id="LAZR01014346">
    <property type="protein sequence ID" value="KKM17893.1"/>
    <property type="molecule type" value="Genomic_DNA"/>
</dbReference>
<comment type="caution">
    <text evidence="2">The sequence shown here is derived from an EMBL/GenBank/DDBJ whole genome shotgun (WGS) entry which is preliminary data.</text>
</comment>
<evidence type="ECO:0000313" key="2">
    <source>
        <dbReference type="EMBL" id="KKM17893.1"/>
    </source>
</evidence>
<feature type="region of interest" description="Disordered" evidence="1">
    <location>
        <begin position="1"/>
        <end position="33"/>
    </location>
</feature>
<dbReference type="AlphaFoldDB" id="A0A0F9K727"/>
<sequence length="108" mass="12005">MTDVPKDLGKNADRSYDDAPTVHPDAVSGSGELHLQHGKAVSTAWIPVTAQLPSPHETVLARDEIGDIYQARVCFRKHAPWWCGHSRLNFGVILKVEGITIKEWRHLG</sequence>
<reference evidence="2" key="1">
    <citation type="journal article" date="2015" name="Nature">
        <title>Complex archaea that bridge the gap between prokaryotes and eukaryotes.</title>
        <authorList>
            <person name="Spang A."/>
            <person name="Saw J.H."/>
            <person name="Jorgensen S.L."/>
            <person name="Zaremba-Niedzwiedzka K."/>
            <person name="Martijn J."/>
            <person name="Lind A.E."/>
            <person name="van Eijk R."/>
            <person name="Schleper C."/>
            <person name="Guy L."/>
            <person name="Ettema T.J."/>
        </authorList>
    </citation>
    <scope>NUCLEOTIDE SEQUENCE</scope>
</reference>
<proteinExistence type="predicted"/>
<feature type="compositionally biased region" description="Basic and acidic residues" evidence="1">
    <location>
        <begin position="1"/>
        <end position="17"/>
    </location>
</feature>
<accession>A0A0F9K727</accession>